<comment type="caution">
    <text evidence="11">The sequence shown here is derived from an EMBL/GenBank/DDBJ whole genome shotgun (WGS) entry which is preliminary data.</text>
</comment>
<keyword evidence="7 9" id="KW-0472">Membrane</keyword>
<evidence type="ECO:0000256" key="2">
    <source>
        <dbReference type="ARBA" id="ARBA00013887"/>
    </source>
</evidence>
<dbReference type="PROSITE" id="PS51503">
    <property type="entry name" value="HIG1"/>
    <property type="match status" value="1"/>
</dbReference>
<sequence>MASRLPGKMPSSFEGDDETEEENILQKMWFKSKQQPLVPFGTLATTVAIILATKSIRQKDRINTQKYFRYRVGFQAFTLAALVIGGWYYQSETEQQKITREEAMKVKAKAREKLWIEELERRDAIIQERKKRLESSKSELKRVAEEGFKSEESK</sequence>
<keyword evidence="12" id="KW-1185">Reference proteome</keyword>
<evidence type="ECO:0000256" key="9">
    <source>
        <dbReference type="SAM" id="Phobius"/>
    </source>
</evidence>
<dbReference type="InterPro" id="IPR050355">
    <property type="entry name" value="RCF1"/>
</dbReference>
<dbReference type="RefSeq" id="XP_043051155.1">
    <property type="nucleotide sequence ID" value="XM_043194103.1"/>
</dbReference>
<gene>
    <name evidence="11" type="primary">HIGD2A</name>
    <name evidence="11" type="ORF">KQ657_003377</name>
</gene>
<keyword evidence="5" id="KW-0175">Coiled coil</keyword>
<dbReference type="Proteomes" id="UP000790833">
    <property type="component" value="Unassembled WGS sequence"/>
</dbReference>
<proteinExistence type="predicted"/>
<dbReference type="GeneID" id="66116751"/>
<dbReference type="GO" id="GO:0031966">
    <property type="term" value="C:mitochondrial membrane"/>
    <property type="evidence" value="ECO:0007669"/>
    <property type="project" value="UniProtKB-SubCell"/>
</dbReference>
<evidence type="ECO:0000313" key="12">
    <source>
        <dbReference type="Proteomes" id="UP000790833"/>
    </source>
</evidence>
<evidence type="ECO:0000256" key="1">
    <source>
        <dbReference type="ARBA" id="ARBA00004325"/>
    </source>
</evidence>
<evidence type="ECO:0000259" key="10">
    <source>
        <dbReference type="PROSITE" id="PS51503"/>
    </source>
</evidence>
<accession>A0A9P7VCM1</accession>
<evidence type="ECO:0000256" key="6">
    <source>
        <dbReference type="ARBA" id="ARBA00023128"/>
    </source>
</evidence>
<comment type="subcellular location">
    <subcellularLocation>
        <location evidence="1">Mitochondrion membrane</location>
    </subcellularLocation>
</comment>
<evidence type="ECO:0000256" key="8">
    <source>
        <dbReference type="SAM" id="MobiDB-lite"/>
    </source>
</evidence>
<dbReference type="PANTHER" id="PTHR12297">
    <property type="entry name" value="HYPOXIA-INDUCBILE GENE 1 HIG1 -RELATED"/>
    <property type="match status" value="1"/>
</dbReference>
<evidence type="ECO:0000256" key="3">
    <source>
        <dbReference type="ARBA" id="ARBA00022692"/>
    </source>
</evidence>
<dbReference type="Gene3D" id="6.10.140.1320">
    <property type="match status" value="1"/>
</dbReference>
<dbReference type="AlphaFoldDB" id="A0A9P7VCM1"/>
<protein>
    <recommendedName>
        <fullName evidence="2">Respiratory supercomplex factor 1, mitochondrial</fullName>
    </recommendedName>
</protein>
<keyword evidence="3 9" id="KW-0812">Transmembrane</keyword>
<evidence type="ECO:0000313" key="11">
    <source>
        <dbReference type="EMBL" id="KAG7195610.1"/>
    </source>
</evidence>
<name>A0A9P7VCM1_9ASCO</name>
<reference evidence="11" key="1">
    <citation type="submission" date="2021-03" db="EMBL/GenBank/DDBJ databases">
        <authorList>
            <person name="Palmer J.M."/>
        </authorList>
    </citation>
    <scope>NUCLEOTIDE SEQUENCE</scope>
    <source>
        <strain evidence="11">ARV_011</strain>
    </source>
</reference>
<dbReference type="OrthoDB" id="6604018at2759"/>
<keyword evidence="6" id="KW-0496">Mitochondrion</keyword>
<dbReference type="PANTHER" id="PTHR12297:SF3">
    <property type="entry name" value="HIG1 DOMAIN FAMILY MEMBER 1A"/>
    <property type="match status" value="1"/>
</dbReference>
<feature type="transmembrane region" description="Helical" evidence="9">
    <location>
        <begin position="68"/>
        <end position="89"/>
    </location>
</feature>
<dbReference type="Pfam" id="PF04588">
    <property type="entry name" value="HIG_1_N"/>
    <property type="match status" value="1"/>
</dbReference>
<evidence type="ECO:0000256" key="5">
    <source>
        <dbReference type="ARBA" id="ARBA00023054"/>
    </source>
</evidence>
<dbReference type="EMBL" id="JAHMUF010000003">
    <property type="protein sequence ID" value="KAG7195610.1"/>
    <property type="molecule type" value="Genomic_DNA"/>
</dbReference>
<dbReference type="GO" id="GO:0097250">
    <property type="term" value="P:mitochondrial respirasome assembly"/>
    <property type="evidence" value="ECO:0007669"/>
    <property type="project" value="TreeGrafter"/>
</dbReference>
<keyword evidence="4 9" id="KW-1133">Transmembrane helix</keyword>
<feature type="transmembrane region" description="Helical" evidence="9">
    <location>
        <begin position="37"/>
        <end position="56"/>
    </location>
</feature>
<evidence type="ECO:0000256" key="7">
    <source>
        <dbReference type="ARBA" id="ARBA00023136"/>
    </source>
</evidence>
<evidence type="ECO:0000256" key="4">
    <source>
        <dbReference type="ARBA" id="ARBA00022989"/>
    </source>
</evidence>
<feature type="region of interest" description="Disordered" evidence="8">
    <location>
        <begin position="132"/>
        <end position="154"/>
    </location>
</feature>
<dbReference type="InterPro" id="IPR007667">
    <property type="entry name" value="Hypoxia_induced_domain"/>
</dbReference>
<feature type="domain" description="HIG1" evidence="10">
    <location>
        <begin position="9"/>
        <end position="100"/>
    </location>
</feature>
<organism evidence="11 12">
    <name type="scientific">Scheffersomyces spartinae</name>
    <dbReference type="NCBI Taxonomy" id="45513"/>
    <lineage>
        <taxon>Eukaryota</taxon>
        <taxon>Fungi</taxon>
        <taxon>Dikarya</taxon>
        <taxon>Ascomycota</taxon>
        <taxon>Saccharomycotina</taxon>
        <taxon>Pichiomycetes</taxon>
        <taxon>Debaryomycetaceae</taxon>
        <taxon>Scheffersomyces</taxon>
    </lineage>
</organism>